<comment type="similarity">
    <text evidence="1">Belongs to the type-I restriction system S methylase family.</text>
</comment>
<feature type="domain" description="Type I restriction modification DNA specificity" evidence="4">
    <location>
        <begin position="207"/>
        <end position="377"/>
    </location>
</feature>
<dbReference type="InterPro" id="IPR000055">
    <property type="entry name" value="Restrct_endonuc_typeI_TRD"/>
</dbReference>
<dbReference type="Pfam" id="PF01420">
    <property type="entry name" value="Methylase_S"/>
    <property type="match status" value="2"/>
</dbReference>
<dbReference type="PANTHER" id="PTHR30408">
    <property type="entry name" value="TYPE-1 RESTRICTION ENZYME ECOKI SPECIFICITY PROTEIN"/>
    <property type="match status" value="1"/>
</dbReference>
<organism evidence="5 6">
    <name type="scientific">Asaccharospora irregularis DSM 2635</name>
    <dbReference type="NCBI Taxonomy" id="1121321"/>
    <lineage>
        <taxon>Bacteria</taxon>
        <taxon>Bacillati</taxon>
        <taxon>Bacillota</taxon>
        <taxon>Clostridia</taxon>
        <taxon>Peptostreptococcales</taxon>
        <taxon>Peptostreptococcaceae</taxon>
        <taxon>Asaccharospora</taxon>
    </lineage>
</organism>
<dbReference type="InterPro" id="IPR052021">
    <property type="entry name" value="Type-I_RS_S_subunit"/>
</dbReference>
<name>A0A1M5J742_9FIRM</name>
<gene>
    <name evidence="5" type="ORF">SAMN04488530_1012</name>
</gene>
<dbReference type="CDD" id="cd17494">
    <property type="entry name" value="RMtype1_S_Sma198ORF994P-TRD2-CR2_like"/>
    <property type="match status" value="1"/>
</dbReference>
<dbReference type="CDD" id="cd17252">
    <property type="entry name" value="RMtype1_S_EcoKI-TRD1-CR1_like"/>
    <property type="match status" value="1"/>
</dbReference>
<evidence type="ECO:0000256" key="3">
    <source>
        <dbReference type="ARBA" id="ARBA00023125"/>
    </source>
</evidence>
<dbReference type="Proteomes" id="UP000243255">
    <property type="component" value="Unassembled WGS sequence"/>
</dbReference>
<keyword evidence="6" id="KW-1185">Reference proteome</keyword>
<dbReference type="GO" id="GO:0009307">
    <property type="term" value="P:DNA restriction-modification system"/>
    <property type="evidence" value="ECO:0007669"/>
    <property type="project" value="UniProtKB-KW"/>
</dbReference>
<evidence type="ECO:0000313" key="5">
    <source>
        <dbReference type="EMBL" id="SHG35833.1"/>
    </source>
</evidence>
<dbReference type="PANTHER" id="PTHR30408:SF12">
    <property type="entry name" value="TYPE I RESTRICTION ENZYME MJAVIII SPECIFICITY SUBUNIT"/>
    <property type="match status" value="1"/>
</dbReference>
<dbReference type="RefSeq" id="WP_084120043.1">
    <property type="nucleotide sequence ID" value="NZ_BAABCH010000010.1"/>
</dbReference>
<sequence length="395" mass="45224">MNKTPKLRFKEFSGDWESKKLGTICDVTMGQSPSSSCYNERNIGLPLIQGNADVQGRKTAPRIYTSDITKTCNIGDIIMSVRAPVGAISKSIHDACIGRGVCSIKPKQSNEFIYQFLIKYEDKWSRISQGSTFESVNRTDITDTKVSIPSKEEQEKIASFFSLIDDKIYLQGEKVEALKDYKKGMMQKIFSRELRFKDDDGRDYPAWEEKKLGDLGKFYRGHSYNAGDVNEDGLLVLRSNNIQDNTITFDTDLQFVRKQCKDEIKLREKDIVICMANGSRNLVGKSGEFNNSNGYNDLTVGAFCSIYRTKNPLGKYLLQIELYYKYLDILLSGTNINNLKNSQLEELQFNIPTSNEETEKIVKILSDIDLKIKKEQEKLYYLNEYKKGLLQHMFV</sequence>
<dbReference type="Gene3D" id="3.90.220.20">
    <property type="entry name" value="DNA methylase specificity domains"/>
    <property type="match status" value="2"/>
</dbReference>
<dbReference type="GO" id="GO:0003677">
    <property type="term" value="F:DNA binding"/>
    <property type="evidence" value="ECO:0007669"/>
    <property type="project" value="UniProtKB-KW"/>
</dbReference>
<evidence type="ECO:0000259" key="4">
    <source>
        <dbReference type="Pfam" id="PF01420"/>
    </source>
</evidence>
<evidence type="ECO:0000256" key="1">
    <source>
        <dbReference type="ARBA" id="ARBA00010923"/>
    </source>
</evidence>
<evidence type="ECO:0000313" key="6">
    <source>
        <dbReference type="Proteomes" id="UP000243255"/>
    </source>
</evidence>
<dbReference type="AlphaFoldDB" id="A0A1M5J742"/>
<reference evidence="6" key="1">
    <citation type="submission" date="2016-11" db="EMBL/GenBank/DDBJ databases">
        <authorList>
            <person name="Varghese N."/>
            <person name="Submissions S."/>
        </authorList>
    </citation>
    <scope>NUCLEOTIDE SEQUENCE [LARGE SCALE GENOMIC DNA]</scope>
    <source>
        <strain evidence="6">DSM 2635</strain>
    </source>
</reference>
<dbReference type="STRING" id="1121321.SAMN04488530_1012"/>
<evidence type="ECO:0000256" key="2">
    <source>
        <dbReference type="ARBA" id="ARBA00022747"/>
    </source>
</evidence>
<dbReference type="InterPro" id="IPR044946">
    <property type="entry name" value="Restrct_endonuc_typeI_TRD_sf"/>
</dbReference>
<keyword evidence="2" id="KW-0680">Restriction system</keyword>
<dbReference type="EMBL" id="FQWX01000001">
    <property type="protein sequence ID" value="SHG35833.1"/>
    <property type="molecule type" value="Genomic_DNA"/>
</dbReference>
<feature type="domain" description="Type I restriction modification DNA specificity" evidence="4">
    <location>
        <begin position="15"/>
        <end position="178"/>
    </location>
</feature>
<accession>A0A1M5J742</accession>
<protein>
    <submittedName>
        <fullName evidence="5">Type I restriction enzyme, S subunit</fullName>
    </submittedName>
</protein>
<proteinExistence type="inferred from homology"/>
<dbReference type="OrthoDB" id="9811611at2"/>
<keyword evidence="3" id="KW-0238">DNA-binding</keyword>
<dbReference type="SUPFAM" id="SSF116734">
    <property type="entry name" value="DNA methylase specificity domain"/>
    <property type="match status" value="2"/>
</dbReference>